<evidence type="ECO:0000313" key="1">
    <source>
        <dbReference type="EMBL" id="OEU12613.1"/>
    </source>
</evidence>
<proteinExistence type="predicted"/>
<evidence type="ECO:0000313" key="2">
    <source>
        <dbReference type="Proteomes" id="UP000095751"/>
    </source>
</evidence>
<gene>
    <name evidence="1" type="ORF">FRACYDRAFT_243866</name>
</gene>
<organism evidence="1 2">
    <name type="scientific">Fragilariopsis cylindrus CCMP1102</name>
    <dbReference type="NCBI Taxonomy" id="635003"/>
    <lineage>
        <taxon>Eukaryota</taxon>
        <taxon>Sar</taxon>
        <taxon>Stramenopiles</taxon>
        <taxon>Ochrophyta</taxon>
        <taxon>Bacillariophyta</taxon>
        <taxon>Bacillariophyceae</taxon>
        <taxon>Bacillariophycidae</taxon>
        <taxon>Bacillariales</taxon>
        <taxon>Bacillariaceae</taxon>
        <taxon>Fragilariopsis</taxon>
    </lineage>
</organism>
<protein>
    <submittedName>
        <fullName evidence="1">Uncharacterized protein</fullName>
    </submittedName>
</protein>
<dbReference type="InParanoid" id="A0A1E7F434"/>
<name>A0A1E7F434_9STRA</name>
<sequence length="404" mass="44063">MNLVSGEERAIRLLPLNDGIEIGGEELKTFVKDSCCSSDPKWDCSCIFESNLTIPRALRFHFKGNKAKFTCNFGGSSSTIHPSIYINGDSLEHKISLGKEVDISVGTTIYLRKPILLNHLPPHRNHVGRDVVNMEFHVVAGINGKEDKINNVVANVEPEPQQRTGFPPAPPISLGGSFGNSGFGNNYTSTNTATLASIAGVTANVSSLSVSGETWSSPSSLSLTPFVFGSNRNNMADKNTSIQANVQAKKMAVWSLPSVWSSPSSLSLSSSVFGNNTNNMADTNTSIQANVQAKKKAVCKEVLDLQRENKIRKESEERAKVEIKRARYILRGAGAISVDINNNGDGNDNHIAAKNMKVQTRSQLVEQELRDKIEQLEGKVRSYEEGNNIADEVLRQAYAIVIDE</sequence>
<reference evidence="1 2" key="1">
    <citation type="submission" date="2016-09" db="EMBL/GenBank/DDBJ databases">
        <title>Extensive genetic diversity and differential bi-allelic expression allows diatom success in the polar Southern Ocean.</title>
        <authorList>
            <consortium name="DOE Joint Genome Institute"/>
            <person name="Mock T."/>
            <person name="Otillar R.P."/>
            <person name="Strauss J."/>
            <person name="Dupont C."/>
            <person name="Frickenhaus S."/>
            <person name="Maumus F."/>
            <person name="Mcmullan M."/>
            <person name="Sanges R."/>
            <person name="Schmutz J."/>
            <person name="Toseland A."/>
            <person name="Valas R."/>
            <person name="Veluchamy A."/>
            <person name="Ward B.J."/>
            <person name="Allen A."/>
            <person name="Barry K."/>
            <person name="Falciatore A."/>
            <person name="Ferrante M."/>
            <person name="Fortunato A.E."/>
            <person name="Gloeckner G."/>
            <person name="Gruber A."/>
            <person name="Hipkin R."/>
            <person name="Janech M."/>
            <person name="Kroth P."/>
            <person name="Leese F."/>
            <person name="Lindquist E."/>
            <person name="Lyon B.R."/>
            <person name="Martin J."/>
            <person name="Mayer C."/>
            <person name="Parker M."/>
            <person name="Quesneville H."/>
            <person name="Raymond J."/>
            <person name="Uhlig C."/>
            <person name="Valentin K.U."/>
            <person name="Worden A.Z."/>
            <person name="Armbrust E.V."/>
            <person name="Bowler C."/>
            <person name="Green B."/>
            <person name="Moulton V."/>
            <person name="Van Oosterhout C."/>
            <person name="Grigoriev I."/>
        </authorList>
    </citation>
    <scope>NUCLEOTIDE SEQUENCE [LARGE SCALE GENOMIC DNA]</scope>
    <source>
        <strain evidence="1 2">CCMP1102</strain>
    </source>
</reference>
<dbReference type="KEGG" id="fcy:FRACYDRAFT_243866"/>
<dbReference type="Proteomes" id="UP000095751">
    <property type="component" value="Unassembled WGS sequence"/>
</dbReference>
<accession>A0A1E7F434</accession>
<dbReference type="EMBL" id="KV784364">
    <property type="protein sequence ID" value="OEU12613.1"/>
    <property type="molecule type" value="Genomic_DNA"/>
</dbReference>
<dbReference type="AlphaFoldDB" id="A0A1E7F434"/>
<keyword evidence="2" id="KW-1185">Reference proteome</keyword>